<proteinExistence type="predicted"/>
<dbReference type="NCBIfam" id="TIGR03491">
    <property type="entry name" value="TM0106 family RecB-like putative nuclease"/>
    <property type="match status" value="1"/>
</dbReference>
<dbReference type="InterPro" id="IPR038720">
    <property type="entry name" value="YprB_RNase_H-like_dom"/>
</dbReference>
<dbReference type="AlphaFoldDB" id="A0AAU7DJX3"/>
<dbReference type="InterPro" id="IPR019993">
    <property type="entry name" value="RecB_nuclease_TM0106_put"/>
</dbReference>
<gene>
    <name evidence="2" type="ORF">P8935_24070</name>
</gene>
<dbReference type="InterPro" id="IPR012337">
    <property type="entry name" value="RNaseH-like_sf"/>
</dbReference>
<feature type="domain" description="YprB ribonuclease H-like" evidence="1">
    <location>
        <begin position="306"/>
        <end position="486"/>
    </location>
</feature>
<name>A0AAU7DJX3_9BACT</name>
<reference evidence="2" key="1">
    <citation type="submission" date="2023-03" db="EMBL/GenBank/DDBJ databases">
        <title>Edaphobacter sp.</title>
        <authorList>
            <person name="Huber K.J."/>
            <person name="Papendorf J."/>
            <person name="Pilke C."/>
            <person name="Bunk B."/>
            <person name="Sproeer C."/>
            <person name="Pester M."/>
        </authorList>
    </citation>
    <scope>NUCLEOTIDE SEQUENCE</scope>
    <source>
        <strain evidence="2">DSM 110680</strain>
    </source>
</reference>
<evidence type="ECO:0000313" key="2">
    <source>
        <dbReference type="EMBL" id="XBH17631.1"/>
    </source>
</evidence>
<dbReference type="Pfam" id="PF13482">
    <property type="entry name" value="RNase_H_2"/>
    <property type="match status" value="1"/>
</dbReference>
<accession>A0AAU7DJX3</accession>
<dbReference type="EMBL" id="CP121196">
    <property type="protein sequence ID" value="XBH17631.1"/>
    <property type="molecule type" value="Genomic_DNA"/>
</dbReference>
<sequence length="496" mass="55852">MRIVASDLMSLYLPSPCSGRVIHRFRGEEEAEPTEFDRVLRELGRRHEQEHLQSLGAVVDLSRVPKEERFGKTLEAIAARVAVIYQPAFRLMTSIDGIECELVGYPDFLILNDDEYIIRDSKMARRIDDEHHPEIVLQVGLYGYLFEQACGRIPKAIQVHSGTNAIVDVPYDGGVNAMAELRRIIALRATEGEFYEPVGWSKCSACGFKEKCWETAKQIDDVAILPDVDQSLAIALHGIGVTSISQLLQSFDITSLSEFKRPVGKRIQKVGKKAERILLFAESMKTKQELVLAIPAIPSFPNYVMFDLEGMPPYLDETDKIYLWGMRVFGSTGGEFMPAVAGFGPDGDRDGWLEFLRNADSIFQACGDDIPFVHWASYEKTHISQYSDRYGDPNGVAAHVKANLLDLLTIAHKSIVLPLPSFSLKVIEKHIGYQRTQEEYGGTWSIAQFILATETRDEQLRAQIMDQILKYNDEDLEATWAVFEWLRGKNPSIPSA</sequence>
<dbReference type="RefSeq" id="WP_348262855.1">
    <property type="nucleotide sequence ID" value="NZ_CP121196.1"/>
</dbReference>
<dbReference type="Gene3D" id="3.90.320.10">
    <property type="match status" value="1"/>
</dbReference>
<dbReference type="InterPro" id="IPR011604">
    <property type="entry name" value="PDDEXK-like_dom_sf"/>
</dbReference>
<protein>
    <submittedName>
        <fullName evidence="2">TM0106 family RecB-like putative nuclease</fullName>
    </submittedName>
</protein>
<organism evidence="2">
    <name type="scientific">Telmatobacter sp. DSM 110680</name>
    <dbReference type="NCBI Taxonomy" id="3036704"/>
    <lineage>
        <taxon>Bacteria</taxon>
        <taxon>Pseudomonadati</taxon>
        <taxon>Acidobacteriota</taxon>
        <taxon>Terriglobia</taxon>
        <taxon>Terriglobales</taxon>
        <taxon>Acidobacteriaceae</taxon>
        <taxon>Telmatobacter</taxon>
    </lineage>
</organism>
<evidence type="ECO:0000259" key="1">
    <source>
        <dbReference type="Pfam" id="PF13482"/>
    </source>
</evidence>
<dbReference type="SUPFAM" id="SSF53098">
    <property type="entry name" value="Ribonuclease H-like"/>
    <property type="match status" value="1"/>
</dbReference>